<comment type="caution">
    <text evidence="1">The sequence shown here is derived from an EMBL/GenBank/DDBJ whole genome shotgun (WGS) entry which is preliminary data.</text>
</comment>
<dbReference type="Proteomes" id="UP000281406">
    <property type="component" value="Unassembled WGS sequence"/>
</dbReference>
<proteinExistence type="predicted"/>
<protein>
    <submittedName>
        <fullName evidence="1">Uncharacterized protein</fullName>
    </submittedName>
</protein>
<organism evidence="1 2">
    <name type="scientific">Anabarilius grahami</name>
    <name type="common">Kanglang fish</name>
    <name type="synonym">Barilius grahami</name>
    <dbReference type="NCBI Taxonomy" id="495550"/>
    <lineage>
        <taxon>Eukaryota</taxon>
        <taxon>Metazoa</taxon>
        <taxon>Chordata</taxon>
        <taxon>Craniata</taxon>
        <taxon>Vertebrata</taxon>
        <taxon>Euteleostomi</taxon>
        <taxon>Actinopterygii</taxon>
        <taxon>Neopterygii</taxon>
        <taxon>Teleostei</taxon>
        <taxon>Ostariophysi</taxon>
        <taxon>Cypriniformes</taxon>
        <taxon>Xenocyprididae</taxon>
        <taxon>Xenocypridinae</taxon>
        <taxon>Xenocypridinae incertae sedis</taxon>
        <taxon>Anabarilius</taxon>
    </lineage>
</organism>
<sequence>MQNIAHYEVNVLSEKTKVNHVGTTAGDVSTGIWKRGQRDSSQHHSSSTAEFSLSLREEELTAINFLSENCLKPKIKKLPESLRIQRSKCGYLEVKMLTEVKAVLALQSLKQREKEISVEPVPFDCLLTLERGFLFNSSSDESRTGLIAADVGT</sequence>
<dbReference type="EMBL" id="RJVU01057857">
    <property type="protein sequence ID" value="ROK15660.1"/>
    <property type="molecule type" value="Genomic_DNA"/>
</dbReference>
<reference evidence="1 2" key="1">
    <citation type="submission" date="2018-10" db="EMBL/GenBank/DDBJ databases">
        <title>Genome assembly for a Yunnan-Guizhou Plateau 3E fish, Anabarilius grahami (Regan), and its evolutionary and genetic applications.</title>
        <authorList>
            <person name="Jiang W."/>
        </authorList>
    </citation>
    <scope>NUCLEOTIDE SEQUENCE [LARGE SCALE GENOMIC DNA]</scope>
    <source>
        <strain evidence="1">AG-KIZ</strain>
        <tissue evidence="1">Muscle</tissue>
    </source>
</reference>
<evidence type="ECO:0000313" key="1">
    <source>
        <dbReference type="EMBL" id="ROK15660.1"/>
    </source>
</evidence>
<gene>
    <name evidence="1" type="ORF">DPX16_9964</name>
</gene>
<accession>A0A3N0XWI8</accession>
<name>A0A3N0XWI8_ANAGA</name>
<dbReference type="AlphaFoldDB" id="A0A3N0XWI8"/>
<evidence type="ECO:0000313" key="2">
    <source>
        <dbReference type="Proteomes" id="UP000281406"/>
    </source>
</evidence>
<keyword evidence="2" id="KW-1185">Reference proteome</keyword>